<organism evidence="10">
    <name type="scientific">Oryza meridionalis</name>
    <dbReference type="NCBI Taxonomy" id="40149"/>
    <lineage>
        <taxon>Eukaryota</taxon>
        <taxon>Viridiplantae</taxon>
        <taxon>Streptophyta</taxon>
        <taxon>Embryophyta</taxon>
        <taxon>Tracheophyta</taxon>
        <taxon>Spermatophyta</taxon>
        <taxon>Magnoliopsida</taxon>
        <taxon>Liliopsida</taxon>
        <taxon>Poales</taxon>
        <taxon>Poaceae</taxon>
        <taxon>BOP clade</taxon>
        <taxon>Oryzoideae</taxon>
        <taxon>Oryzeae</taxon>
        <taxon>Oryzinae</taxon>
        <taxon>Oryza</taxon>
    </lineage>
</organism>
<dbReference type="FunFam" id="1.10.10.60:FF:000023">
    <property type="entry name" value="protein REVEILLE 6 isoform X1"/>
    <property type="match status" value="1"/>
</dbReference>
<keyword evidence="2" id="KW-0805">Transcription regulation</keyword>
<reference evidence="10" key="1">
    <citation type="submission" date="2015-04" db="UniProtKB">
        <authorList>
            <consortium name="EnsemblPlants"/>
        </authorList>
    </citation>
    <scope>IDENTIFICATION</scope>
</reference>
<dbReference type="PROSITE" id="PS51294">
    <property type="entry name" value="HTH_MYB"/>
    <property type="match status" value="1"/>
</dbReference>
<feature type="compositionally biased region" description="Basic and acidic residues" evidence="6">
    <location>
        <begin position="398"/>
        <end position="410"/>
    </location>
</feature>
<dbReference type="NCBIfam" id="TIGR01557">
    <property type="entry name" value="myb_SHAQKYF"/>
    <property type="match status" value="1"/>
</dbReference>
<evidence type="ECO:0000313" key="10">
    <source>
        <dbReference type="EnsemblPlants" id="OMERI06G28070.1"/>
    </source>
</evidence>
<keyword evidence="3" id="KW-0238">DNA-binding</keyword>
<evidence type="ECO:0000256" key="5">
    <source>
        <dbReference type="ARBA" id="ARBA00023242"/>
    </source>
</evidence>
<dbReference type="Pfam" id="PF00249">
    <property type="entry name" value="Myb_DNA-binding"/>
    <property type="match status" value="1"/>
</dbReference>
<evidence type="ECO:0000256" key="4">
    <source>
        <dbReference type="ARBA" id="ARBA00023163"/>
    </source>
</evidence>
<dbReference type="SUPFAM" id="SSF46689">
    <property type="entry name" value="Homeodomain-like"/>
    <property type="match status" value="1"/>
</dbReference>
<dbReference type="InterPro" id="IPR009057">
    <property type="entry name" value="Homeodomain-like_sf"/>
</dbReference>
<reference evidence="10" key="2">
    <citation type="submission" date="2018-05" db="EMBL/GenBank/DDBJ databases">
        <title>OmerRS3 (Oryza meridionalis Reference Sequence Version 3).</title>
        <authorList>
            <person name="Zhang J."/>
            <person name="Kudrna D."/>
            <person name="Lee S."/>
            <person name="Talag J."/>
            <person name="Welchert J."/>
            <person name="Wing R.A."/>
        </authorList>
    </citation>
    <scope>NUCLEOTIDE SEQUENCE [LARGE SCALE GENOMIC DNA]</scope>
    <source>
        <strain evidence="10">cv. OR44</strain>
    </source>
</reference>
<dbReference type="AlphaFoldDB" id="A0A0E0E6M6"/>
<evidence type="ECO:0000259" key="8">
    <source>
        <dbReference type="PROSITE" id="PS51293"/>
    </source>
</evidence>
<feature type="compositionally biased region" description="Polar residues" evidence="6">
    <location>
        <begin position="311"/>
        <end position="323"/>
    </location>
</feature>
<keyword evidence="5" id="KW-0539">Nucleus</keyword>
<feature type="domain" description="SANT" evidence="8">
    <location>
        <begin position="230"/>
        <end position="281"/>
    </location>
</feature>
<keyword evidence="11" id="KW-1185">Reference proteome</keyword>
<dbReference type="GO" id="GO:0010468">
    <property type="term" value="P:regulation of gene expression"/>
    <property type="evidence" value="ECO:0007669"/>
    <property type="project" value="UniProtKB-ARBA"/>
</dbReference>
<evidence type="ECO:0000259" key="7">
    <source>
        <dbReference type="PROSITE" id="PS50090"/>
    </source>
</evidence>
<feature type="region of interest" description="Disordered" evidence="6">
    <location>
        <begin position="287"/>
        <end position="468"/>
    </location>
</feature>
<feature type="compositionally biased region" description="Basic residues" evidence="6">
    <location>
        <begin position="296"/>
        <end position="306"/>
    </location>
</feature>
<feature type="compositionally biased region" description="Acidic residues" evidence="6">
    <location>
        <begin position="414"/>
        <end position="424"/>
    </location>
</feature>
<sequence>MVLCRSSNFNPIGKAKHGVTCGTHTVIKIKMCDCRWGLAQGSREPQDVRRLLENSSADRWVPRPTWRPFLFFLFSSPPPFQKSLLSSSFLFLSHRSLLLLRRRSSSLTLPYGYGRIVAGFFFPFPRRACTLFSSILFRLCLVGRFFWLFLLDPGEEGGREARFELLLMASMPQLEEKDSSDLAINKGLSLDLVKSPLMMNDASATVTAMQPNEGMEEFPVKVRKPYTITKQREKWTEEEHDKFLEALKLYGRSWRQIQEHIGTKTAVQIRSHAQKFFSKVVREPCSNNAIEIPPPRPKRKPLHPYPRKCANSGSDANPATAQSKLAPVSSSSGSDQENGSPISVLSAMQSDAFGSSVSNPSTRCTSPASSDDGNNIPTFTSGEDNNVPCEQTGIDQCQSHKEIDQDRKDVNNMSEEDSSEEEVQETSLKLFGRTVVIPDPKRRSSSDPKHESVEQISQPSNEEMLQAPSSVGEIPAAYCAPNGWLLSYNSFSFQFGESAPDARIPPLHVWWPYYGFAPISHPRGLSTVMQQTEGSDESDGGKSHSAESSSDSGGNVQMTAPQSSTIAESLGAIYVRESGSSFELKPSANSAFIRVKPSNSGDEEVIRGFVPYKRCKFQ</sequence>
<feature type="region of interest" description="Disordered" evidence="6">
    <location>
        <begin position="529"/>
        <end position="559"/>
    </location>
</feature>
<feature type="domain" description="Myb-like" evidence="7">
    <location>
        <begin position="227"/>
        <end position="277"/>
    </location>
</feature>
<dbReference type="STRING" id="40149.A0A0E0E6M6"/>
<dbReference type="PANTHER" id="PTHR12802:SF175">
    <property type="entry name" value="PROTEIN REVEILLE 2"/>
    <property type="match status" value="1"/>
</dbReference>
<evidence type="ECO:0000256" key="3">
    <source>
        <dbReference type="ARBA" id="ARBA00023125"/>
    </source>
</evidence>
<dbReference type="PANTHER" id="PTHR12802">
    <property type="entry name" value="SWI/SNF COMPLEX-RELATED"/>
    <property type="match status" value="1"/>
</dbReference>
<dbReference type="CDD" id="cd00167">
    <property type="entry name" value="SANT"/>
    <property type="match status" value="1"/>
</dbReference>
<protein>
    <submittedName>
        <fullName evidence="10">Uncharacterized protein</fullName>
    </submittedName>
</protein>
<dbReference type="HOGENOM" id="CLU_030536_1_0_1"/>
<dbReference type="EnsemblPlants" id="OMERI06G28070.1">
    <property type="protein sequence ID" value="OMERI06G28070.1"/>
    <property type="gene ID" value="OMERI06G28070"/>
</dbReference>
<dbReference type="InterPro" id="IPR017930">
    <property type="entry name" value="Myb_dom"/>
</dbReference>
<proteinExistence type="predicted"/>
<name>A0A0E0E6M6_9ORYZ</name>
<dbReference type="SMART" id="SM00717">
    <property type="entry name" value="SANT"/>
    <property type="match status" value="1"/>
</dbReference>
<dbReference type="Gramene" id="OMERI06G28070.1">
    <property type="protein sequence ID" value="OMERI06G28070.1"/>
    <property type="gene ID" value="OMERI06G28070"/>
</dbReference>
<dbReference type="GO" id="GO:0003677">
    <property type="term" value="F:DNA binding"/>
    <property type="evidence" value="ECO:0007669"/>
    <property type="project" value="UniProtKB-KW"/>
</dbReference>
<evidence type="ECO:0000256" key="2">
    <source>
        <dbReference type="ARBA" id="ARBA00023015"/>
    </source>
</evidence>
<feature type="compositionally biased region" description="Polar residues" evidence="6">
    <location>
        <begin position="335"/>
        <end position="384"/>
    </location>
</feature>
<comment type="subcellular location">
    <subcellularLocation>
        <location evidence="1">Nucleus</location>
    </subcellularLocation>
</comment>
<feature type="compositionally biased region" description="Basic and acidic residues" evidence="6">
    <location>
        <begin position="439"/>
        <end position="453"/>
    </location>
</feature>
<dbReference type="PROSITE" id="PS51293">
    <property type="entry name" value="SANT"/>
    <property type="match status" value="1"/>
</dbReference>
<dbReference type="InterPro" id="IPR006447">
    <property type="entry name" value="Myb_dom_plants"/>
</dbReference>
<feature type="compositionally biased region" description="Polar residues" evidence="6">
    <location>
        <begin position="454"/>
        <end position="468"/>
    </location>
</feature>
<evidence type="ECO:0000259" key="9">
    <source>
        <dbReference type="PROSITE" id="PS51294"/>
    </source>
</evidence>
<keyword evidence="4" id="KW-0804">Transcription</keyword>
<dbReference type="Gene3D" id="1.10.10.60">
    <property type="entry name" value="Homeodomain-like"/>
    <property type="match status" value="1"/>
</dbReference>
<evidence type="ECO:0000256" key="1">
    <source>
        <dbReference type="ARBA" id="ARBA00004123"/>
    </source>
</evidence>
<dbReference type="InterPro" id="IPR017884">
    <property type="entry name" value="SANT_dom"/>
</dbReference>
<dbReference type="GO" id="GO:0005634">
    <property type="term" value="C:nucleus"/>
    <property type="evidence" value="ECO:0007669"/>
    <property type="project" value="UniProtKB-SubCell"/>
</dbReference>
<accession>A0A0E0E6M6</accession>
<dbReference type="Proteomes" id="UP000008021">
    <property type="component" value="Chromosome 6"/>
</dbReference>
<dbReference type="InterPro" id="IPR001005">
    <property type="entry name" value="SANT/Myb"/>
</dbReference>
<dbReference type="eggNOG" id="KOG0724">
    <property type="taxonomic scope" value="Eukaryota"/>
</dbReference>
<dbReference type="PROSITE" id="PS50090">
    <property type="entry name" value="MYB_LIKE"/>
    <property type="match status" value="1"/>
</dbReference>
<evidence type="ECO:0000256" key="6">
    <source>
        <dbReference type="SAM" id="MobiDB-lite"/>
    </source>
</evidence>
<feature type="domain" description="HTH myb-type" evidence="9">
    <location>
        <begin position="227"/>
        <end position="281"/>
    </location>
</feature>
<evidence type="ECO:0000313" key="11">
    <source>
        <dbReference type="Proteomes" id="UP000008021"/>
    </source>
</evidence>